<feature type="chain" id="PRO_5003234325" evidence="1">
    <location>
        <begin position="21"/>
        <end position="184"/>
    </location>
</feature>
<dbReference type="VEuPathDB" id="FungiDB:CPSG_00455"/>
<gene>
    <name evidence="2" type="ORF">CPSG_00455</name>
</gene>
<feature type="signal peptide" evidence="1">
    <location>
        <begin position="1"/>
        <end position="20"/>
    </location>
</feature>
<proteinExistence type="predicted"/>
<dbReference type="OrthoDB" id="2281372at2759"/>
<reference evidence="3" key="1">
    <citation type="journal article" date="2010" name="Genome Res.">
        <title>Population genomic sequencing of Coccidioides fungi reveals recent hybridization and transposon control.</title>
        <authorList>
            <person name="Neafsey D.E."/>
            <person name="Barker B.M."/>
            <person name="Sharpton T.J."/>
            <person name="Stajich J.E."/>
            <person name="Park D.J."/>
            <person name="Whiston E."/>
            <person name="Hung C.-Y."/>
            <person name="McMahan C."/>
            <person name="White J."/>
            <person name="Sykes S."/>
            <person name="Heiman D."/>
            <person name="Young S."/>
            <person name="Zeng Q."/>
            <person name="Abouelleil A."/>
            <person name="Aftuck L."/>
            <person name="Bessette D."/>
            <person name="Brown A."/>
            <person name="FitzGerald M."/>
            <person name="Lui A."/>
            <person name="Macdonald J.P."/>
            <person name="Priest M."/>
            <person name="Orbach M.J."/>
            <person name="Galgiani J.N."/>
            <person name="Kirkland T.N."/>
            <person name="Cole G.T."/>
            <person name="Birren B.W."/>
            <person name="Henn M.R."/>
            <person name="Taylor J.W."/>
            <person name="Rounsley S.D."/>
        </authorList>
    </citation>
    <scope>NUCLEOTIDE SEQUENCE [LARGE SCALE GENOMIC DNA]</scope>
    <source>
        <strain evidence="3">RMSCC 757 / Silveira</strain>
    </source>
</reference>
<keyword evidence="1" id="KW-0732">Signal</keyword>
<evidence type="ECO:0000256" key="1">
    <source>
        <dbReference type="SAM" id="SignalP"/>
    </source>
</evidence>
<evidence type="ECO:0000313" key="3">
    <source>
        <dbReference type="Proteomes" id="UP000002497"/>
    </source>
</evidence>
<sequence>MCSLLYALFASAVIATPLGGDNVMKRQGFDGPVNPGRRQIAVGTVLLKMRFSPVHTLKSNGSSLTTNLWPGRVVDTRSHAFFDPGKNGRTRRLLLLFIAEKFGWLSVWYFITWNPAVKDDCSALWAGYYYCTRDYYRGDRLDRGLLPLSQASHLFTSSGAHSGSMLDFSRRLRLLFSGQLSFIS</sequence>
<organism evidence="3">
    <name type="scientific">Coccidioides posadasii (strain RMSCC 757 / Silveira)</name>
    <name type="common">Valley fever fungus</name>
    <dbReference type="NCBI Taxonomy" id="443226"/>
    <lineage>
        <taxon>Eukaryota</taxon>
        <taxon>Fungi</taxon>
        <taxon>Dikarya</taxon>
        <taxon>Ascomycota</taxon>
        <taxon>Pezizomycotina</taxon>
        <taxon>Eurotiomycetes</taxon>
        <taxon>Eurotiomycetidae</taxon>
        <taxon>Onygenales</taxon>
        <taxon>Onygenaceae</taxon>
        <taxon>Coccidioides</taxon>
    </lineage>
</organism>
<dbReference type="Gene3D" id="3.10.350.10">
    <property type="entry name" value="LysM domain"/>
    <property type="match status" value="1"/>
</dbReference>
<keyword evidence="3" id="KW-1185">Reference proteome</keyword>
<dbReference type="Proteomes" id="UP000002497">
    <property type="component" value="Unassembled WGS sequence"/>
</dbReference>
<name>E9CS87_COCPS</name>
<dbReference type="OMA" id="VWYFITW"/>
<dbReference type="EMBL" id="GL636486">
    <property type="protein sequence ID" value="EFW22556.1"/>
    <property type="molecule type" value="Genomic_DNA"/>
</dbReference>
<dbReference type="AlphaFoldDB" id="E9CS87"/>
<dbReference type="InterPro" id="IPR036779">
    <property type="entry name" value="LysM_dom_sf"/>
</dbReference>
<protein>
    <submittedName>
        <fullName evidence="2">Uncharacterized protein</fullName>
    </submittedName>
</protein>
<reference evidence="3" key="2">
    <citation type="submission" date="2010-03" db="EMBL/GenBank/DDBJ databases">
        <title>The genome sequence of Coccidioides posadasii strain Silveira.</title>
        <authorList>
            <consortium name="The Broad Institute Genome Sequencing Center for Infectious Disease"/>
            <person name="Neafsey D."/>
            <person name="Orbach M."/>
            <person name="Henn M.R."/>
            <person name="Cole G.T."/>
            <person name="Galgiani J."/>
            <person name="Gardner M.J."/>
            <person name="Kirkland T.N."/>
            <person name="Taylor J.W."/>
            <person name="Young S.K."/>
            <person name="Zeng Q."/>
            <person name="Koehrsen M."/>
            <person name="Alvarado L."/>
            <person name="Berlin A."/>
            <person name="Borenstein D."/>
            <person name="Chapman S.B."/>
            <person name="Chen Z."/>
            <person name="Engels R."/>
            <person name="Freedman E."/>
            <person name="Gellesch M."/>
            <person name="Goldberg J."/>
            <person name="Griggs A."/>
            <person name="Gujja S."/>
            <person name="Heilman E."/>
            <person name="Heiman D."/>
            <person name="Howarth C."/>
            <person name="Jen D."/>
            <person name="Larson L."/>
            <person name="Mehta T."/>
            <person name="Neiman D."/>
            <person name="Park D."/>
            <person name="Pearson M."/>
            <person name="Richards J."/>
            <person name="Roberts A."/>
            <person name="Saif S."/>
            <person name="Shea T."/>
            <person name="Shenoy N."/>
            <person name="Sisk P."/>
            <person name="Stolte C."/>
            <person name="Sykes S."/>
            <person name="Walk T."/>
            <person name="White J."/>
            <person name="Yandava C."/>
            <person name="Haas B."/>
            <person name="Nusbaum C."/>
            <person name="Birren B."/>
        </authorList>
    </citation>
    <scope>NUCLEOTIDE SEQUENCE [LARGE SCALE GENOMIC DNA]</scope>
    <source>
        <strain evidence="3">RMSCC 757 / Silveira</strain>
    </source>
</reference>
<evidence type="ECO:0000313" key="2">
    <source>
        <dbReference type="EMBL" id="EFW22556.1"/>
    </source>
</evidence>
<dbReference type="HOGENOM" id="CLU_1468021_0_0_1"/>
<accession>E9CS87</accession>